<dbReference type="InterPro" id="IPR001138">
    <property type="entry name" value="Zn2Cys6_DnaBD"/>
</dbReference>
<organism evidence="7 8">
    <name type="scientific">Sistotremastrum suecicum HHB10207 ss-3</name>
    <dbReference type="NCBI Taxonomy" id="1314776"/>
    <lineage>
        <taxon>Eukaryota</taxon>
        <taxon>Fungi</taxon>
        <taxon>Dikarya</taxon>
        <taxon>Basidiomycota</taxon>
        <taxon>Agaricomycotina</taxon>
        <taxon>Agaricomycetes</taxon>
        <taxon>Sistotremastrales</taxon>
        <taxon>Sistotremastraceae</taxon>
        <taxon>Sistotremastrum</taxon>
    </lineage>
</organism>
<dbReference type="PROSITE" id="PS51379">
    <property type="entry name" value="4FE4S_FER_2"/>
    <property type="match status" value="1"/>
</dbReference>
<dbReference type="OrthoDB" id="424974at2759"/>
<dbReference type="InterPro" id="IPR017896">
    <property type="entry name" value="4Fe4S_Fe-S-bd"/>
</dbReference>
<evidence type="ECO:0000256" key="2">
    <source>
        <dbReference type="ARBA" id="ARBA00022723"/>
    </source>
</evidence>
<evidence type="ECO:0000256" key="3">
    <source>
        <dbReference type="ARBA" id="ARBA00023242"/>
    </source>
</evidence>
<dbReference type="GO" id="GO:0003677">
    <property type="term" value="F:DNA binding"/>
    <property type="evidence" value="ECO:0007669"/>
    <property type="project" value="InterPro"/>
</dbReference>
<feature type="domain" description="4Fe-4S ferredoxin-type" evidence="6">
    <location>
        <begin position="38"/>
        <end position="70"/>
    </location>
</feature>
<protein>
    <recommendedName>
        <fullName evidence="9">Zn(2)-C6 fungal-type domain-containing protein</fullName>
    </recommendedName>
</protein>
<feature type="region of interest" description="Disordered" evidence="4">
    <location>
        <begin position="694"/>
        <end position="732"/>
    </location>
</feature>
<dbReference type="SMART" id="SM00906">
    <property type="entry name" value="Fungal_trans"/>
    <property type="match status" value="1"/>
</dbReference>
<comment type="subcellular location">
    <subcellularLocation>
        <location evidence="1">Nucleus</location>
    </subcellularLocation>
</comment>
<dbReference type="PROSITE" id="PS50048">
    <property type="entry name" value="ZN2_CY6_FUNGAL_2"/>
    <property type="match status" value="1"/>
</dbReference>
<keyword evidence="2" id="KW-0479">Metal-binding</keyword>
<dbReference type="InterPro" id="IPR036864">
    <property type="entry name" value="Zn2-C6_fun-type_DNA-bd_sf"/>
</dbReference>
<evidence type="ECO:0008006" key="9">
    <source>
        <dbReference type="Google" id="ProtNLM"/>
    </source>
</evidence>
<sequence length="788" mass="87454">MNSGSSEDAQGPSRLVPDEKEIRKVSSRILSCAECRRLKLKCDRTFPCESCVKRGCAEICPTGSLTTSQHGINRFVLAGSEQLHGRIGALSDRIRALEDALAASHERYATGPHPLLSDDLLRIKAPLERNRPEFSSGSDSLGDPQQDEEEVSAAFGTLSISKDGSSHFYGGPANSWYILQNELQASTAPQQHESDSSGGPAQNLAFTSQFLDLPERKIYLLVALPSASRVLELFEIYDKRVTWMYCPIGRSEFMSEIFSHVFPDGTQTCDPQALKADCLAVMFFVLALSILVDPRQPMFDRQANSYYELGCQALGLEQCMNKPTTFGVQTLFLRSVFMFFSDGSGLDTTSRSPLLGAAVRMAYLLGLDRGAFDRHADPVTEPNLFMFQEMYGHDILQAFTFGRPPSLHYYESLVDPPSQDMESWTFHQWKFTYLRFLNHVIDTAFAARAPSYSVVQSLSAKVRNWPVPSHLRLRELPPGTKVDVFPVLQQHTICMLVQAILLYLHRVFFARAITEFPNDPLGCPFGHSVISAYETSCAIVSGTRLTLGMISEGIHRYWFFYAHAFSAAMILASICTQCPALSFSGGALAQLDALCDIFQNISELAHVKKTMQILRQLQQKAHTSLEKYHSGQIAHQVPRPLAPGSYAYEAHEELRLLGSQTAVSRSPSELAVPARSRSNLAALSAKDIECIDQTRMVRRSSMSRNPTPRQTVIHNAPITQPTATNAWTPSPNLIDPSQMPVVPDYVPEFVPGVLGADVTDSFTWPAGSSTKNLSEAWQTFVRGWGFHQ</sequence>
<reference evidence="7 8" key="1">
    <citation type="journal article" date="2016" name="Mol. Biol. Evol.">
        <title>Comparative Genomics of Early-Diverging Mushroom-Forming Fungi Provides Insights into the Origins of Lignocellulose Decay Capabilities.</title>
        <authorList>
            <person name="Nagy L.G."/>
            <person name="Riley R."/>
            <person name="Tritt A."/>
            <person name="Adam C."/>
            <person name="Daum C."/>
            <person name="Floudas D."/>
            <person name="Sun H."/>
            <person name="Yadav J.S."/>
            <person name="Pangilinan J."/>
            <person name="Larsson K.H."/>
            <person name="Matsuura K."/>
            <person name="Barry K."/>
            <person name="Labutti K."/>
            <person name="Kuo R."/>
            <person name="Ohm R.A."/>
            <person name="Bhattacharya S.S."/>
            <person name="Shirouzu T."/>
            <person name="Yoshinaga Y."/>
            <person name="Martin F.M."/>
            <person name="Grigoriev I.V."/>
            <person name="Hibbett D.S."/>
        </authorList>
    </citation>
    <scope>NUCLEOTIDE SEQUENCE [LARGE SCALE GENOMIC DNA]</scope>
    <source>
        <strain evidence="7 8">HHB10207 ss-3</strain>
    </source>
</reference>
<keyword evidence="8" id="KW-1185">Reference proteome</keyword>
<evidence type="ECO:0000259" key="5">
    <source>
        <dbReference type="PROSITE" id="PS50048"/>
    </source>
</evidence>
<dbReference type="GO" id="GO:0000981">
    <property type="term" value="F:DNA-binding transcription factor activity, RNA polymerase II-specific"/>
    <property type="evidence" value="ECO:0007669"/>
    <property type="project" value="InterPro"/>
</dbReference>
<dbReference type="InterPro" id="IPR007219">
    <property type="entry name" value="XnlR_reg_dom"/>
</dbReference>
<evidence type="ECO:0000256" key="1">
    <source>
        <dbReference type="ARBA" id="ARBA00004123"/>
    </source>
</evidence>
<proteinExistence type="predicted"/>
<dbReference type="SUPFAM" id="SSF57701">
    <property type="entry name" value="Zn2/Cys6 DNA-binding domain"/>
    <property type="match status" value="1"/>
</dbReference>
<dbReference type="GO" id="GO:0006351">
    <property type="term" value="P:DNA-templated transcription"/>
    <property type="evidence" value="ECO:0007669"/>
    <property type="project" value="InterPro"/>
</dbReference>
<dbReference type="GO" id="GO:0008270">
    <property type="term" value="F:zinc ion binding"/>
    <property type="evidence" value="ECO:0007669"/>
    <property type="project" value="InterPro"/>
</dbReference>
<dbReference type="Proteomes" id="UP000076798">
    <property type="component" value="Unassembled WGS sequence"/>
</dbReference>
<dbReference type="STRING" id="1314776.A0A166HXE2"/>
<dbReference type="SMART" id="SM00066">
    <property type="entry name" value="GAL4"/>
    <property type="match status" value="1"/>
</dbReference>
<evidence type="ECO:0000259" key="6">
    <source>
        <dbReference type="PROSITE" id="PS51379"/>
    </source>
</evidence>
<dbReference type="Pfam" id="PF00172">
    <property type="entry name" value="Zn_clus"/>
    <property type="match status" value="1"/>
</dbReference>
<accession>A0A166HXE2</accession>
<dbReference type="PANTHER" id="PTHR31001:SF56">
    <property type="entry name" value="ZN(2)-C6 FUNGAL-TYPE DOMAIN-CONTAINING PROTEIN"/>
    <property type="match status" value="1"/>
</dbReference>
<dbReference type="GO" id="GO:0005634">
    <property type="term" value="C:nucleus"/>
    <property type="evidence" value="ECO:0007669"/>
    <property type="project" value="UniProtKB-SubCell"/>
</dbReference>
<dbReference type="EMBL" id="KV428009">
    <property type="protein sequence ID" value="KZT43170.1"/>
    <property type="molecule type" value="Genomic_DNA"/>
</dbReference>
<evidence type="ECO:0000313" key="8">
    <source>
        <dbReference type="Proteomes" id="UP000076798"/>
    </source>
</evidence>
<gene>
    <name evidence="7" type="ORF">SISSUDRAFT_1057938</name>
</gene>
<dbReference type="PROSITE" id="PS00463">
    <property type="entry name" value="ZN2_CY6_FUNGAL_1"/>
    <property type="match status" value="1"/>
</dbReference>
<name>A0A166HXE2_9AGAM</name>
<dbReference type="Gene3D" id="4.10.240.10">
    <property type="entry name" value="Zn(2)-C6 fungal-type DNA-binding domain"/>
    <property type="match status" value="1"/>
</dbReference>
<feature type="compositionally biased region" description="Polar residues" evidence="4">
    <location>
        <begin position="700"/>
        <end position="731"/>
    </location>
</feature>
<evidence type="ECO:0000256" key="4">
    <source>
        <dbReference type="SAM" id="MobiDB-lite"/>
    </source>
</evidence>
<dbReference type="CDD" id="cd12148">
    <property type="entry name" value="fungal_TF_MHR"/>
    <property type="match status" value="1"/>
</dbReference>
<dbReference type="InterPro" id="IPR050613">
    <property type="entry name" value="Sec_Metabolite_Reg"/>
</dbReference>
<feature type="domain" description="Zn(2)-C6 fungal-type" evidence="5">
    <location>
        <begin position="31"/>
        <end position="60"/>
    </location>
</feature>
<evidence type="ECO:0000313" key="7">
    <source>
        <dbReference type="EMBL" id="KZT43170.1"/>
    </source>
</evidence>
<dbReference type="CDD" id="cd00067">
    <property type="entry name" value="GAL4"/>
    <property type="match status" value="1"/>
</dbReference>
<keyword evidence="3" id="KW-0539">Nucleus</keyword>
<dbReference type="PANTHER" id="PTHR31001">
    <property type="entry name" value="UNCHARACTERIZED TRANSCRIPTIONAL REGULATORY PROTEIN"/>
    <property type="match status" value="1"/>
</dbReference>
<dbReference type="AlphaFoldDB" id="A0A166HXE2"/>